<evidence type="ECO:0000313" key="2">
    <source>
        <dbReference type="Proteomes" id="UP000185839"/>
    </source>
</evidence>
<organism evidence="1 2">
    <name type="scientific">Kaistella chaponensis</name>
    <dbReference type="NCBI Taxonomy" id="713588"/>
    <lineage>
        <taxon>Bacteria</taxon>
        <taxon>Pseudomonadati</taxon>
        <taxon>Bacteroidota</taxon>
        <taxon>Flavobacteriia</taxon>
        <taxon>Flavobacteriales</taxon>
        <taxon>Weeksellaceae</taxon>
        <taxon>Chryseobacterium group</taxon>
        <taxon>Kaistella</taxon>
    </lineage>
</organism>
<dbReference type="AlphaFoldDB" id="A0A1N7K5X1"/>
<gene>
    <name evidence="1" type="ORF">SAMN05421789_10334</name>
</gene>
<name>A0A1N7K5X1_9FLAO</name>
<dbReference type="Gene3D" id="3.30.2310.20">
    <property type="entry name" value="RelE-like"/>
    <property type="match status" value="1"/>
</dbReference>
<dbReference type="InterPro" id="IPR035093">
    <property type="entry name" value="RelE/ParE_toxin_dom_sf"/>
</dbReference>
<dbReference type="Proteomes" id="UP000185839">
    <property type="component" value="Unassembled WGS sequence"/>
</dbReference>
<dbReference type="EMBL" id="FTOI01000003">
    <property type="protein sequence ID" value="SIS56937.1"/>
    <property type="molecule type" value="Genomic_DNA"/>
</dbReference>
<evidence type="ECO:0000313" key="1">
    <source>
        <dbReference type="EMBL" id="SIS56937.1"/>
    </source>
</evidence>
<reference evidence="2" key="1">
    <citation type="submission" date="2017-01" db="EMBL/GenBank/DDBJ databases">
        <authorList>
            <person name="Varghese N."/>
            <person name="Submissions S."/>
        </authorList>
    </citation>
    <scope>NUCLEOTIDE SEQUENCE [LARGE SCALE GENOMIC DNA]</scope>
    <source>
        <strain evidence="2">DSM 23145</strain>
    </source>
</reference>
<accession>A0A1N7K5X1</accession>
<sequence>MSFTIQFLSVASEELEDAFFWYEEKRENLGVEFMEELEYYLNLISENPFYFEGNSEKENLRKVPLSRFPYIVFYWVDENSKTIYFDALFHAKKKPKKY</sequence>
<dbReference type="STRING" id="713588.SAMN05421789_10334"/>
<keyword evidence="2" id="KW-1185">Reference proteome</keyword>
<proteinExistence type="predicted"/>
<dbReference type="OrthoDB" id="595476at2"/>
<dbReference type="RefSeq" id="WP_076385546.1">
    <property type="nucleotide sequence ID" value="NZ_FTOI01000003.1"/>
</dbReference>
<protein>
    <submittedName>
        <fullName evidence="1">ParE toxin of type II toxin-antitoxin system, parDE</fullName>
    </submittedName>
</protein>